<dbReference type="Proteomes" id="UP001054945">
    <property type="component" value="Unassembled WGS sequence"/>
</dbReference>
<keyword evidence="2" id="KW-1185">Reference proteome</keyword>
<reference evidence="1 2" key="1">
    <citation type="submission" date="2021-06" db="EMBL/GenBank/DDBJ databases">
        <title>Caerostris extrusa draft genome.</title>
        <authorList>
            <person name="Kono N."/>
            <person name="Arakawa K."/>
        </authorList>
    </citation>
    <scope>NUCLEOTIDE SEQUENCE [LARGE SCALE GENOMIC DNA]</scope>
</reference>
<organism evidence="1 2">
    <name type="scientific">Caerostris extrusa</name>
    <name type="common">Bark spider</name>
    <name type="synonym">Caerostris bankana</name>
    <dbReference type="NCBI Taxonomy" id="172846"/>
    <lineage>
        <taxon>Eukaryota</taxon>
        <taxon>Metazoa</taxon>
        <taxon>Ecdysozoa</taxon>
        <taxon>Arthropoda</taxon>
        <taxon>Chelicerata</taxon>
        <taxon>Arachnida</taxon>
        <taxon>Araneae</taxon>
        <taxon>Araneomorphae</taxon>
        <taxon>Entelegynae</taxon>
        <taxon>Araneoidea</taxon>
        <taxon>Araneidae</taxon>
        <taxon>Caerostris</taxon>
    </lineage>
</organism>
<name>A0AAV4TBN9_CAEEX</name>
<accession>A0AAV4TBN9</accession>
<proteinExistence type="predicted"/>
<dbReference type="AlphaFoldDB" id="A0AAV4TBN9"/>
<evidence type="ECO:0000313" key="1">
    <source>
        <dbReference type="EMBL" id="GIY42876.1"/>
    </source>
</evidence>
<dbReference type="EMBL" id="BPLR01010907">
    <property type="protein sequence ID" value="GIY42876.1"/>
    <property type="molecule type" value="Genomic_DNA"/>
</dbReference>
<gene>
    <name evidence="1" type="ORF">CEXT_437501</name>
</gene>
<evidence type="ECO:0000313" key="2">
    <source>
        <dbReference type="Proteomes" id="UP001054945"/>
    </source>
</evidence>
<protein>
    <submittedName>
        <fullName evidence="1">Uncharacterized protein</fullName>
    </submittedName>
</protein>
<sequence length="81" mass="9132">MSSGPVSDTGYQTGAYGLNGNTRDEALLKNSDFVFGPRFISRFPDPDAGYIHTRKKYLQQTSMPWWAIDPNTDESLLSMRL</sequence>
<comment type="caution">
    <text evidence="1">The sequence shown here is derived from an EMBL/GenBank/DDBJ whole genome shotgun (WGS) entry which is preliminary data.</text>
</comment>